<name>A0A1L5P1E9_RHIET</name>
<evidence type="ECO:0000256" key="3">
    <source>
        <dbReference type="ARBA" id="ARBA00009400"/>
    </source>
</evidence>
<evidence type="ECO:0000313" key="16">
    <source>
        <dbReference type="Proteomes" id="UP000185109"/>
    </source>
</evidence>
<dbReference type="FunFam" id="3.20.20.70:FF:000030">
    <property type="entry name" value="Nicotinate-nucleotide pyrophosphorylase, carboxylating"/>
    <property type="match status" value="1"/>
</dbReference>
<comment type="similarity">
    <text evidence="3 12">Belongs to the NadC/ModD family.</text>
</comment>
<dbReference type="InterPro" id="IPR027277">
    <property type="entry name" value="NadC/ModD"/>
</dbReference>
<comment type="subunit">
    <text evidence="4">Hexamer formed by 3 homodimers.</text>
</comment>
<organism evidence="15 16">
    <name type="scientific">Rhizobium etli 8C-3</name>
    <dbReference type="NCBI Taxonomy" id="538025"/>
    <lineage>
        <taxon>Bacteria</taxon>
        <taxon>Pseudomonadati</taxon>
        <taxon>Pseudomonadota</taxon>
        <taxon>Alphaproteobacteria</taxon>
        <taxon>Hyphomicrobiales</taxon>
        <taxon>Rhizobiaceae</taxon>
        <taxon>Rhizobium/Agrobacterium group</taxon>
        <taxon>Rhizobium</taxon>
    </lineage>
</organism>
<evidence type="ECO:0000256" key="11">
    <source>
        <dbReference type="ARBA" id="ARBA00069173"/>
    </source>
</evidence>
<dbReference type="CDD" id="cd01572">
    <property type="entry name" value="QPRTase"/>
    <property type="match status" value="1"/>
</dbReference>
<proteinExistence type="inferred from homology"/>
<evidence type="ECO:0000256" key="6">
    <source>
        <dbReference type="ARBA" id="ARBA00022642"/>
    </source>
</evidence>
<comment type="catalytic activity">
    <reaction evidence="10">
        <text>nicotinate beta-D-ribonucleotide + CO2 + diphosphate = quinolinate + 5-phospho-alpha-D-ribose 1-diphosphate + 2 H(+)</text>
        <dbReference type="Rhea" id="RHEA:12733"/>
        <dbReference type="ChEBI" id="CHEBI:15378"/>
        <dbReference type="ChEBI" id="CHEBI:16526"/>
        <dbReference type="ChEBI" id="CHEBI:29959"/>
        <dbReference type="ChEBI" id="CHEBI:33019"/>
        <dbReference type="ChEBI" id="CHEBI:57502"/>
        <dbReference type="ChEBI" id="CHEBI:58017"/>
        <dbReference type="EC" id="2.4.2.19"/>
    </reaction>
</comment>
<dbReference type="InterPro" id="IPR002638">
    <property type="entry name" value="Quinolinate_PRibosylTrfase_C"/>
</dbReference>
<evidence type="ECO:0000256" key="9">
    <source>
        <dbReference type="ARBA" id="ARBA00033102"/>
    </source>
</evidence>
<dbReference type="InterPro" id="IPR022412">
    <property type="entry name" value="Quinolinate_PRibosylTrfase_N"/>
</dbReference>
<dbReference type="Pfam" id="PF02749">
    <property type="entry name" value="QRPTase_N"/>
    <property type="match status" value="1"/>
</dbReference>
<dbReference type="AlphaFoldDB" id="A0A1L5P1E9"/>
<dbReference type="InterPro" id="IPR013785">
    <property type="entry name" value="Aldolase_TIM"/>
</dbReference>
<dbReference type="NCBIfam" id="TIGR00078">
    <property type="entry name" value="nadC"/>
    <property type="match status" value="1"/>
</dbReference>
<evidence type="ECO:0000259" key="13">
    <source>
        <dbReference type="Pfam" id="PF01729"/>
    </source>
</evidence>
<protein>
    <recommendedName>
        <fullName evidence="11">Probable nicotinate-nucleotide pyrophosphorylase [carboxylating]</fullName>
        <ecNumber evidence="5">2.4.2.19</ecNumber>
    </recommendedName>
    <alternativeName>
        <fullName evidence="9">Quinolinate phosphoribosyltransferase [decarboxylating]</fullName>
    </alternativeName>
</protein>
<dbReference type="SUPFAM" id="SSF51690">
    <property type="entry name" value="Nicotinate/Quinolinate PRTase C-terminal domain-like"/>
    <property type="match status" value="1"/>
</dbReference>
<dbReference type="GO" id="GO:0004514">
    <property type="term" value="F:nicotinate-nucleotide diphosphorylase (carboxylating) activity"/>
    <property type="evidence" value="ECO:0007669"/>
    <property type="project" value="UniProtKB-EC"/>
</dbReference>
<dbReference type="UniPathway" id="UPA00253">
    <property type="reaction ID" value="UER00331"/>
</dbReference>
<accession>A0A1L5P1E9</accession>
<evidence type="ECO:0000313" key="15">
    <source>
        <dbReference type="EMBL" id="APO73916.1"/>
    </source>
</evidence>
<dbReference type="InterPro" id="IPR036068">
    <property type="entry name" value="Nicotinate_pribotase-like_C"/>
</dbReference>
<dbReference type="SUPFAM" id="SSF54675">
    <property type="entry name" value="Nicotinate/Quinolinate PRTase N-terminal domain-like"/>
    <property type="match status" value="1"/>
</dbReference>
<gene>
    <name evidence="15" type="primary">nadC</name>
    <name evidence="15" type="ORF">AM571_CH01079</name>
</gene>
<sequence length="289" mass="29662">MTLVGLPRLLIEPLVRNALLEDLGLAGDITSAAVVPQDHRSTVVMVARQPGVIAGLCAAALAFELVDPAIIMTFHVADGAAVKPGDVIVTVEGPSRAILTGERTALNFLGHLSGIATVTAGIVAAIAGTNASVACTRKTTPGLRALEKYAVRAGGGVNHRFALCDAVLIKDNHVAIAGGVAEAICRAKAGAGHMVKIEVEVDTLDQLREAMETGVDAVLLDNMTPDQLRRAVKIVAGRAITEASGRVTPQTAGAIAASGVDLISVGWLTHSAPTLDIGLDWKSSQSAGR</sequence>
<dbReference type="Pfam" id="PF01729">
    <property type="entry name" value="QRPTase_C"/>
    <property type="match status" value="1"/>
</dbReference>
<dbReference type="FunFam" id="3.90.1170.20:FF:000001">
    <property type="entry name" value="Nicotinate-nucleotide diphosphorylase (Carboxylating)"/>
    <property type="match status" value="1"/>
</dbReference>
<evidence type="ECO:0000256" key="1">
    <source>
        <dbReference type="ARBA" id="ARBA00003237"/>
    </source>
</evidence>
<dbReference type="GO" id="GO:0009435">
    <property type="term" value="P:NAD+ biosynthetic process"/>
    <property type="evidence" value="ECO:0007669"/>
    <property type="project" value="UniProtKB-UniPathway"/>
</dbReference>
<dbReference type="InterPro" id="IPR004393">
    <property type="entry name" value="NadC"/>
</dbReference>
<dbReference type="GO" id="GO:0034213">
    <property type="term" value="P:quinolinate catabolic process"/>
    <property type="evidence" value="ECO:0007669"/>
    <property type="project" value="TreeGrafter"/>
</dbReference>
<feature type="domain" description="Quinolinate phosphoribosyl transferase C-terminal" evidence="13">
    <location>
        <begin position="115"/>
        <end position="280"/>
    </location>
</feature>
<dbReference type="PIRSF" id="PIRSF006250">
    <property type="entry name" value="NadC_ModD"/>
    <property type="match status" value="1"/>
</dbReference>
<keyword evidence="8 12" id="KW-0808">Transferase</keyword>
<dbReference type="EC" id="2.4.2.19" evidence="5"/>
<dbReference type="EMBL" id="CP017241">
    <property type="protein sequence ID" value="APO73916.1"/>
    <property type="molecule type" value="Genomic_DNA"/>
</dbReference>
<evidence type="ECO:0000259" key="14">
    <source>
        <dbReference type="Pfam" id="PF02749"/>
    </source>
</evidence>
<comment type="pathway">
    <text evidence="2">Cofactor biosynthesis; NAD(+) biosynthesis; nicotinate D-ribonucleotide from quinolinate: step 1/1.</text>
</comment>
<dbReference type="GO" id="GO:0005737">
    <property type="term" value="C:cytoplasm"/>
    <property type="evidence" value="ECO:0007669"/>
    <property type="project" value="TreeGrafter"/>
</dbReference>
<dbReference type="Gene3D" id="3.20.20.70">
    <property type="entry name" value="Aldolase class I"/>
    <property type="match status" value="1"/>
</dbReference>
<evidence type="ECO:0000256" key="12">
    <source>
        <dbReference type="PIRNR" id="PIRNR006250"/>
    </source>
</evidence>
<keyword evidence="6" id="KW-0662">Pyridine nucleotide biosynthesis</keyword>
<dbReference type="RefSeq" id="WP_074060527.1">
    <property type="nucleotide sequence ID" value="NZ_CP017241.1"/>
</dbReference>
<dbReference type="Gene3D" id="3.90.1170.20">
    <property type="entry name" value="Quinolinate phosphoribosyl transferase, N-terminal domain"/>
    <property type="match status" value="1"/>
</dbReference>
<evidence type="ECO:0000256" key="8">
    <source>
        <dbReference type="ARBA" id="ARBA00022679"/>
    </source>
</evidence>
<dbReference type="Proteomes" id="UP000185109">
    <property type="component" value="Chromosome"/>
</dbReference>
<keyword evidence="7 12" id="KW-0328">Glycosyltransferase</keyword>
<evidence type="ECO:0000256" key="7">
    <source>
        <dbReference type="ARBA" id="ARBA00022676"/>
    </source>
</evidence>
<dbReference type="PANTHER" id="PTHR32179">
    <property type="entry name" value="NICOTINATE-NUCLEOTIDE PYROPHOSPHORYLASE [CARBOXYLATING]"/>
    <property type="match status" value="1"/>
</dbReference>
<evidence type="ECO:0000256" key="5">
    <source>
        <dbReference type="ARBA" id="ARBA00011944"/>
    </source>
</evidence>
<dbReference type="InterPro" id="IPR037128">
    <property type="entry name" value="Quinolinate_PRibosylTase_N_sf"/>
</dbReference>
<feature type="domain" description="Quinolinate phosphoribosyl transferase N-terminal" evidence="14">
    <location>
        <begin position="28"/>
        <end position="113"/>
    </location>
</feature>
<evidence type="ECO:0000256" key="10">
    <source>
        <dbReference type="ARBA" id="ARBA00047445"/>
    </source>
</evidence>
<evidence type="ECO:0000256" key="4">
    <source>
        <dbReference type="ARBA" id="ARBA00011218"/>
    </source>
</evidence>
<dbReference type="PANTHER" id="PTHR32179:SF3">
    <property type="entry name" value="NICOTINATE-NUCLEOTIDE PYROPHOSPHORYLASE [CARBOXYLATING]"/>
    <property type="match status" value="1"/>
</dbReference>
<evidence type="ECO:0000256" key="2">
    <source>
        <dbReference type="ARBA" id="ARBA00004893"/>
    </source>
</evidence>
<reference evidence="15 16" key="1">
    <citation type="submission" date="2016-09" db="EMBL/GenBank/DDBJ databases">
        <title>The complete genome sequences of Rhizobium gallicum, symbiovars gallicum and phaseoli, symbionts associated to common bean (Phaseolus vulgaris).</title>
        <authorList>
            <person name="Bustos P."/>
            <person name="Santamaria R.I."/>
            <person name="Perez-Carrascal O.M."/>
            <person name="Juarez S."/>
            <person name="Lozano L."/>
            <person name="Martinez-Flores I."/>
            <person name="Martinez-Romero E."/>
            <person name="Cevallos M."/>
            <person name="Romero D."/>
            <person name="Davila G."/>
            <person name="Gonzalez V."/>
        </authorList>
    </citation>
    <scope>NUCLEOTIDE SEQUENCE [LARGE SCALE GENOMIC DNA]</scope>
    <source>
        <strain evidence="15 16">8C-3</strain>
    </source>
</reference>
<comment type="function">
    <text evidence="1">Involved in the catabolism of quinolinic acid (QA).</text>
</comment>